<accession>A0AAN5CWG3</accession>
<dbReference type="Pfam" id="PF00651">
    <property type="entry name" value="BTB"/>
    <property type="match status" value="1"/>
</dbReference>
<feature type="non-terminal residue" evidence="2">
    <location>
        <position position="133"/>
    </location>
</feature>
<proteinExistence type="predicted"/>
<dbReference type="EMBL" id="BTRK01000005">
    <property type="protein sequence ID" value="GMR52188.1"/>
    <property type="molecule type" value="Genomic_DNA"/>
</dbReference>
<dbReference type="PROSITE" id="PS50097">
    <property type="entry name" value="BTB"/>
    <property type="match status" value="1"/>
</dbReference>
<evidence type="ECO:0000313" key="2">
    <source>
        <dbReference type="EMBL" id="GMR52188.1"/>
    </source>
</evidence>
<keyword evidence="3" id="KW-1185">Reference proteome</keyword>
<dbReference type="SUPFAM" id="SSF54695">
    <property type="entry name" value="POZ domain"/>
    <property type="match status" value="1"/>
</dbReference>
<name>A0AAN5CWG3_9BILA</name>
<dbReference type="PANTHER" id="PTHR22744">
    <property type="entry name" value="HELIX LOOP HELIX PROTEIN 21-RELATED"/>
    <property type="match status" value="1"/>
</dbReference>
<comment type="caution">
    <text evidence="2">The sequence shown here is derived from an EMBL/GenBank/DDBJ whole genome shotgun (WGS) entry which is preliminary data.</text>
</comment>
<dbReference type="PANTHER" id="PTHR22744:SF14">
    <property type="entry name" value="BTB DOMAIN-CONTAINING PROTEIN-RELATED"/>
    <property type="match status" value="1"/>
</dbReference>
<reference evidence="3" key="1">
    <citation type="submission" date="2022-10" db="EMBL/GenBank/DDBJ databases">
        <title>Genome assembly of Pristionchus species.</title>
        <authorList>
            <person name="Yoshida K."/>
            <person name="Sommer R.J."/>
        </authorList>
    </citation>
    <scope>NUCLEOTIDE SEQUENCE [LARGE SCALE GENOMIC DNA]</scope>
    <source>
        <strain evidence="3">RS5460</strain>
    </source>
</reference>
<feature type="non-terminal residue" evidence="2">
    <location>
        <position position="1"/>
    </location>
</feature>
<evidence type="ECO:0000313" key="3">
    <source>
        <dbReference type="Proteomes" id="UP001328107"/>
    </source>
</evidence>
<feature type="domain" description="BTB" evidence="1">
    <location>
        <begin position="10"/>
        <end position="77"/>
    </location>
</feature>
<dbReference type="Gene3D" id="3.30.710.10">
    <property type="entry name" value="Potassium Channel Kv1.1, Chain A"/>
    <property type="match status" value="1"/>
</dbReference>
<evidence type="ECO:0000259" key="1">
    <source>
        <dbReference type="PROSITE" id="PS50097"/>
    </source>
</evidence>
<dbReference type="Proteomes" id="UP001328107">
    <property type="component" value="Unassembled WGS sequence"/>
</dbReference>
<dbReference type="AlphaFoldDB" id="A0AAN5CWG3"/>
<organism evidence="2 3">
    <name type="scientific">Pristionchus mayeri</name>
    <dbReference type="NCBI Taxonomy" id="1317129"/>
    <lineage>
        <taxon>Eukaryota</taxon>
        <taxon>Metazoa</taxon>
        <taxon>Ecdysozoa</taxon>
        <taxon>Nematoda</taxon>
        <taxon>Chromadorea</taxon>
        <taxon>Rhabditida</taxon>
        <taxon>Rhabditina</taxon>
        <taxon>Diplogasteromorpha</taxon>
        <taxon>Diplogasteroidea</taxon>
        <taxon>Neodiplogasteridae</taxon>
        <taxon>Pristionchus</taxon>
    </lineage>
</organism>
<sequence length="133" mass="15076">LSPPTMTKISSVSLAVELATVPVSKEVLGITSDFFTALFYGDFMERNSGSYSIKEVDHQNFIWLVNSLTERKWKVTSVDQALYALFMSDRFCMKYVKERIVPYLNSAKFDPTVETLKRYIAIVVRCSGIGEVV</sequence>
<dbReference type="InterPro" id="IPR000210">
    <property type="entry name" value="BTB/POZ_dom"/>
</dbReference>
<dbReference type="InterPro" id="IPR011333">
    <property type="entry name" value="SKP1/BTB/POZ_sf"/>
</dbReference>
<protein>
    <recommendedName>
        <fullName evidence="1">BTB domain-containing protein</fullName>
    </recommendedName>
</protein>
<gene>
    <name evidence="2" type="ORF">PMAYCL1PPCAC_22384</name>
</gene>